<sequence length="244" mass="27688">MDHIGPPVRAADVEWMKEMDTQWEAWMAQASARALPNDNCAHNRWALSSFHSADTEVCTDDKALAVAQPEYLPPTLLPSTYATKELKTQEAYIAQIEKLLAASGLSSVAEQGSHQGCSAFALRQTNRMLRAKCWHLQKQLQAAHTRCRRSEQINAEWRAHHSALRQREHEQGKLLSAAQEKLQRVDDLSAQVIRLREQLRQRTQELAASMQRCTELEQIVAHLRDTLSQAMRSMHPENAVPPQL</sequence>
<evidence type="ECO:0000256" key="1">
    <source>
        <dbReference type="SAM" id="Coils"/>
    </source>
</evidence>
<organism evidence="2">
    <name type="scientific">Calcidiscus leptoporus</name>
    <dbReference type="NCBI Taxonomy" id="127549"/>
    <lineage>
        <taxon>Eukaryota</taxon>
        <taxon>Haptista</taxon>
        <taxon>Haptophyta</taxon>
        <taxon>Prymnesiophyceae</taxon>
        <taxon>Coccolithales</taxon>
        <taxon>Calcidiscaceae</taxon>
        <taxon>Calcidiscus</taxon>
    </lineage>
</organism>
<evidence type="ECO:0000313" key="2">
    <source>
        <dbReference type="EMBL" id="CAD8546345.1"/>
    </source>
</evidence>
<protein>
    <submittedName>
        <fullName evidence="2">Uncharacterized protein</fullName>
    </submittedName>
</protein>
<proteinExistence type="predicted"/>
<reference evidence="2" key="1">
    <citation type="submission" date="2021-01" db="EMBL/GenBank/DDBJ databases">
        <authorList>
            <person name="Corre E."/>
            <person name="Pelletier E."/>
            <person name="Niang G."/>
            <person name="Scheremetjew M."/>
            <person name="Finn R."/>
            <person name="Kale V."/>
            <person name="Holt S."/>
            <person name="Cochrane G."/>
            <person name="Meng A."/>
            <person name="Brown T."/>
            <person name="Cohen L."/>
        </authorList>
    </citation>
    <scope>NUCLEOTIDE SEQUENCE</scope>
    <source>
        <strain evidence="2">RCC1130</strain>
    </source>
</reference>
<dbReference type="EMBL" id="HBER01042918">
    <property type="protein sequence ID" value="CAD8546345.1"/>
    <property type="molecule type" value="Transcribed_RNA"/>
</dbReference>
<name>A0A7S0JBX6_9EUKA</name>
<feature type="coiled-coil region" evidence="1">
    <location>
        <begin position="178"/>
        <end position="205"/>
    </location>
</feature>
<dbReference type="Pfam" id="PF05852">
    <property type="entry name" value="DUF848"/>
    <property type="match status" value="1"/>
</dbReference>
<dbReference type="AlphaFoldDB" id="A0A7S0JBX6"/>
<dbReference type="InterPro" id="IPR008566">
    <property type="entry name" value="DUF848"/>
</dbReference>
<keyword evidence="1" id="KW-0175">Coiled coil</keyword>
<accession>A0A7S0JBX6</accession>
<gene>
    <name evidence="2" type="ORF">CLEP1334_LOCUS21635</name>
</gene>